<keyword evidence="3" id="KW-1185">Reference proteome</keyword>
<dbReference type="Proteomes" id="UP001373714">
    <property type="component" value="Unassembled WGS sequence"/>
</dbReference>
<feature type="compositionally biased region" description="Basic and acidic residues" evidence="1">
    <location>
        <begin position="132"/>
        <end position="143"/>
    </location>
</feature>
<reference evidence="2 3" key="1">
    <citation type="submission" date="2019-10" db="EMBL/GenBank/DDBJ databases">
        <authorList>
            <person name="Palmer J.M."/>
        </authorList>
    </citation>
    <scope>NUCLEOTIDE SEQUENCE [LARGE SCALE GENOMIC DNA]</scope>
    <source>
        <strain evidence="2 3">TWF730</strain>
    </source>
</reference>
<sequence length="347" mass="40344">MKQERMEVGMKYRRVGRKGKIKPKREVWIPIELQLLIIELAEWTQLPTLQQVCSGWRAFILRHINTSPTILAGRYTFHPSILSDDQPPYFHQIFTYLTHYLYVEGSFYPCHIEFYDTVEAAERKRKKRQRIGGKEEKKNEGGGKEQGGGRGKQKEGKRDREGRGAEGKENEKEKALKELAITKVDIRAFARDPLIVPFRVRDPIATPITEELLSECSPILLCPWMPRYFDRDQEQGQSQHLHVRNYIIDEFTVPLLEFQGGALRPTDGTRLLSLLLVNHMKSVIKWRRKVNELKDSTSDRNRMGLLEIDVMYVEDCNRTGGGGVMLRMSWRGSKDLARVKEVTRLLY</sequence>
<proteinExistence type="predicted"/>
<evidence type="ECO:0008006" key="4">
    <source>
        <dbReference type="Google" id="ProtNLM"/>
    </source>
</evidence>
<name>A0AAV9TYD2_9PEZI</name>
<comment type="caution">
    <text evidence="2">The sequence shown here is derived from an EMBL/GenBank/DDBJ whole genome shotgun (WGS) entry which is preliminary data.</text>
</comment>
<evidence type="ECO:0000313" key="2">
    <source>
        <dbReference type="EMBL" id="KAK6331326.1"/>
    </source>
</evidence>
<accession>A0AAV9TYD2</accession>
<evidence type="ECO:0000256" key="1">
    <source>
        <dbReference type="SAM" id="MobiDB-lite"/>
    </source>
</evidence>
<dbReference type="EMBL" id="JAVHNS010000018">
    <property type="protein sequence ID" value="KAK6331326.1"/>
    <property type="molecule type" value="Genomic_DNA"/>
</dbReference>
<feature type="region of interest" description="Disordered" evidence="1">
    <location>
        <begin position="126"/>
        <end position="171"/>
    </location>
</feature>
<protein>
    <recommendedName>
        <fullName evidence="4">F-box domain-containing protein</fullName>
    </recommendedName>
</protein>
<evidence type="ECO:0000313" key="3">
    <source>
        <dbReference type="Proteomes" id="UP001373714"/>
    </source>
</evidence>
<dbReference type="AlphaFoldDB" id="A0AAV9TYD2"/>
<gene>
    <name evidence="2" type="ORF">TWF730_004408</name>
</gene>
<feature type="compositionally biased region" description="Basic and acidic residues" evidence="1">
    <location>
        <begin position="152"/>
        <end position="171"/>
    </location>
</feature>
<organism evidence="2 3">
    <name type="scientific">Orbilia blumenaviensis</name>
    <dbReference type="NCBI Taxonomy" id="1796055"/>
    <lineage>
        <taxon>Eukaryota</taxon>
        <taxon>Fungi</taxon>
        <taxon>Dikarya</taxon>
        <taxon>Ascomycota</taxon>
        <taxon>Pezizomycotina</taxon>
        <taxon>Orbiliomycetes</taxon>
        <taxon>Orbiliales</taxon>
        <taxon>Orbiliaceae</taxon>
        <taxon>Orbilia</taxon>
    </lineage>
</organism>